<accession>A0AA36D4Z7</accession>
<dbReference type="PROSITE" id="PS51263">
    <property type="entry name" value="ADF_H"/>
    <property type="match status" value="1"/>
</dbReference>
<dbReference type="InterPro" id="IPR035717">
    <property type="entry name" value="Drebrin-like_SH3"/>
</dbReference>
<dbReference type="GO" id="GO:0030833">
    <property type="term" value="P:regulation of actin filament polymerization"/>
    <property type="evidence" value="ECO:0007669"/>
    <property type="project" value="TreeGrafter"/>
</dbReference>
<evidence type="ECO:0000259" key="11">
    <source>
        <dbReference type="PROSITE" id="PS51263"/>
    </source>
</evidence>
<evidence type="ECO:0000256" key="5">
    <source>
        <dbReference type="ARBA" id="ARBA00023054"/>
    </source>
</evidence>
<comment type="subcellular location">
    <subcellularLocation>
        <location evidence="1">Cytoplasm</location>
        <location evidence="1">Cytoskeleton</location>
    </subcellularLocation>
</comment>
<evidence type="ECO:0000256" key="8">
    <source>
        <dbReference type="PROSITE-ProRule" id="PRU00192"/>
    </source>
</evidence>
<dbReference type="AlphaFoldDB" id="A0AA36D4Z7"/>
<comment type="caution">
    <text evidence="12">The sequence shown here is derived from an EMBL/GenBank/DDBJ whole genome shotgun (WGS) entry which is preliminary data.</text>
</comment>
<feature type="domain" description="SH3" evidence="10">
    <location>
        <begin position="371"/>
        <end position="429"/>
    </location>
</feature>
<feature type="domain" description="ADF-H" evidence="11">
    <location>
        <begin position="2"/>
        <end position="134"/>
    </location>
</feature>
<dbReference type="EMBL" id="CATQJA010002662">
    <property type="protein sequence ID" value="CAJ0580811.1"/>
    <property type="molecule type" value="Genomic_DNA"/>
</dbReference>
<dbReference type="FunFam" id="2.30.30.40:FF:000046">
    <property type="entry name" value="Drebrin-like protein isoform B"/>
    <property type="match status" value="1"/>
</dbReference>
<keyword evidence="13" id="KW-1185">Reference proteome</keyword>
<feature type="compositionally biased region" description="Polar residues" evidence="9">
    <location>
        <begin position="229"/>
        <end position="256"/>
    </location>
</feature>
<feature type="region of interest" description="Disordered" evidence="9">
    <location>
        <begin position="180"/>
        <end position="305"/>
    </location>
</feature>
<proteinExistence type="inferred from homology"/>
<dbReference type="SUPFAM" id="SSF55753">
    <property type="entry name" value="Actin depolymerizing proteins"/>
    <property type="match status" value="1"/>
</dbReference>
<feature type="compositionally biased region" description="Basic and acidic residues" evidence="9">
    <location>
        <begin position="180"/>
        <end position="196"/>
    </location>
</feature>
<gene>
    <name evidence="12" type="ORF">MSPICULIGERA_LOCUS18993</name>
</gene>
<dbReference type="GO" id="GO:0030864">
    <property type="term" value="C:cortical actin cytoskeleton"/>
    <property type="evidence" value="ECO:0007669"/>
    <property type="project" value="TreeGrafter"/>
</dbReference>
<dbReference type="SMART" id="SM00102">
    <property type="entry name" value="ADF"/>
    <property type="match status" value="1"/>
</dbReference>
<keyword evidence="4" id="KW-0963">Cytoplasm</keyword>
<keyword evidence="6" id="KW-0009">Actin-binding</keyword>
<organism evidence="12 13">
    <name type="scientific">Mesorhabditis spiculigera</name>
    <dbReference type="NCBI Taxonomy" id="96644"/>
    <lineage>
        <taxon>Eukaryota</taxon>
        <taxon>Metazoa</taxon>
        <taxon>Ecdysozoa</taxon>
        <taxon>Nematoda</taxon>
        <taxon>Chromadorea</taxon>
        <taxon>Rhabditida</taxon>
        <taxon>Rhabditina</taxon>
        <taxon>Rhabditomorpha</taxon>
        <taxon>Rhabditoidea</taxon>
        <taxon>Rhabditidae</taxon>
        <taxon>Mesorhabditinae</taxon>
        <taxon>Mesorhabditis</taxon>
    </lineage>
</organism>
<feature type="compositionally biased region" description="Polar residues" evidence="9">
    <location>
        <begin position="279"/>
        <end position="288"/>
    </location>
</feature>
<reference evidence="12" key="1">
    <citation type="submission" date="2023-06" db="EMBL/GenBank/DDBJ databases">
        <authorList>
            <person name="Delattre M."/>
        </authorList>
    </citation>
    <scope>NUCLEOTIDE SEQUENCE</scope>
    <source>
        <strain evidence="12">AF72</strain>
    </source>
</reference>
<keyword evidence="7" id="KW-0206">Cytoskeleton</keyword>
<feature type="region of interest" description="Disordered" evidence="9">
    <location>
        <begin position="330"/>
        <end position="355"/>
    </location>
</feature>
<sequence length="429" mass="47749">MGLNFLKHEAALKAAVKEVVEASEPNDKWVILEYEGPTNVIRVGEEGDGGLDEFGSSFNAGRIQYGAIKVQFSDAAMPKMVLIHWQGEGVPSGRLATTVSHVRDVERFFKTVHCVLHARSEIDVEEAAIRAALSKLPSFGGNKVESQYSVPEPVGSLYKPIKPHKDINLQEREQFWKKVEAEESQRKKDDIEKGRQDAANLKVQREREAKESEQRREEMAKNKPKAPVATNNVQHSVQQTPKPSNASPAGHPQSNLCADRKKMFEGNKDQNVPLPKSPIKTTSTTNHKAYQPPAPAPAADFSHSNSNSYNLPQAPVYEEIPELNRAPKAIVPSTPIPEPIPLPKIQREPSPEPEPVELSNYYDTVPVISTTSGTQARALWDYQAEDETEISFDPDDLISEIEMVDDGWWRGKNKHGQVGLFPGNYVQLI</sequence>
<evidence type="ECO:0000256" key="3">
    <source>
        <dbReference type="ARBA" id="ARBA00022443"/>
    </source>
</evidence>
<name>A0AA36D4Z7_9BILA</name>
<dbReference type="GO" id="GO:0005884">
    <property type="term" value="C:actin filament"/>
    <property type="evidence" value="ECO:0007669"/>
    <property type="project" value="TreeGrafter"/>
</dbReference>
<dbReference type="PANTHER" id="PTHR10829:SF25">
    <property type="entry name" value="DREBRIN-LIKE PROTEIN"/>
    <property type="match status" value="1"/>
</dbReference>
<evidence type="ECO:0000256" key="2">
    <source>
        <dbReference type="ARBA" id="ARBA00011039"/>
    </source>
</evidence>
<evidence type="ECO:0000256" key="1">
    <source>
        <dbReference type="ARBA" id="ARBA00004245"/>
    </source>
</evidence>
<evidence type="ECO:0000256" key="4">
    <source>
        <dbReference type="ARBA" id="ARBA00022490"/>
    </source>
</evidence>
<dbReference type="InterPro" id="IPR036028">
    <property type="entry name" value="SH3-like_dom_sf"/>
</dbReference>
<feature type="compositionally biased region" description="Basic and acidic residues" evidence="9">
    <location>
        <begin position="258"/>
        <end position="268"/>
    </location>
</feature>
<dbReference type="PANTHER" id="PTHR10829">
    <property type="entry name" value="CORTACTIN AND DREBRIN"/>
    <property type="match status" value="1"/>
</dbReference>
<dbReference type="Pfam" id="PF14604">
    <property type="entry name" value="SH3_9"/>
    <property type="match status" value="1"/>
</dbReference>
<dbReference type="InterPro" id="IPR002108">
    <property type="entry name" value="ADF-H"/>
</dbReference>
<dbReference type="Gene3D" id="2.30.30.40">
    <property type="entry name" value="SH3 Domains"/>
    <property type="match status" value="1"/>
</dbReference>
<evidence type="ECO:0000256" key="9">
    <source>
        <dbReference type="SAM" id="MobiDB-lite"/>
    </source>
</evidence>
<evidence type="ECO:0000256" key="7">
    <source>
        <dbReference type="ARBA" id="ARBA00023212"/>
    </source>
</evidence>
<feature type="compositionally biased region" description="Basic and acidic residues" evidence="9">
    <location>
        <begin position="203"/>
        <end position="221"/>
    </location>
</feature>
<comment type="similarity">
    <text evidence="2">Belongs to the ABP1 family.</text>
</comment>
<keyword evidence="5" id="KW-0175">Coiled coil</keyword>
<keyword evidence="3 8" id="KW-0728">SH3 domain</keyword>
<dbReference type="Proteomes" id="UP001177023">
    <property type="component" value="Unassembled WGS sequence"/>
</dbReference>
<dbReference type="SUPFAM" id="SSF50044">
    <property type="entry name" value="SH3-domain"/>
    <property type="match status" value="1"/>
</dbReference>
<dbReference type="CDD" id="cd11281">
    <property type="entry name" value="ADF_drebrin_like"/>
    <property type="match status" value="1"/>
</dbReference>
<dbReference type="SMART" id="SM00326">
    <property type="entry name" value="SH3"/>
    <property type="match status" value="1"/>
</dbReference>
<feature type="non-terminal residue" evidence="12">
    <location>
        <position position="429"/>
    </location>
</feature>
<dbReference type="CDD" id="cd11960">
    <property type="entry name" value="SH3_Abp1_eu"/>
    <property type="match status" value="1"/>
</dbReference>
<dbReference type="GO" id="GO:0051015">
    <property type="term" value="F:actin filament binding"/>
    <property type="evidence" value="ECO:0007669"/>
    <property type="project" value="TreeGrafter"/>
</dbReference>
<dbReference type="InterPro" id="IPR029006">
    <property type="entry name" value="ADF-H/Gelsolin-like_dom_sf"/>
</dbReference>
<dbReference type="InterPro" id="IPR001452">
    <property type="entry name" value="SH3_domain"/>
</dbReference>
<dbReference type="Gene3D" id="3.40.20.10">
    <property type="entry name" value="Severin"/>
    <property type="match status" value="1"/>
</dbReference>
<evidence type="ECO:0000259" key="10">
    <source>
        <dbReference type="PROSITE" id="PS50002"/>
    </source>
</evidence>
<dbReference type="PRINTS" id="PR00452">
    <property type="entry name" value="SH3DOMAIN"/>
</dbReference>
<protein>
    <recommendedName>
        <fullName evidence="14">Drebrin-like protein</fullName>
    </recommendedName>
</protein>
<dbReference type="PROSITE" id="PS50002">
    <property type="entry name" value="SH3"/>
    <property type="match status" value="1"/>
</dbReference>
<evidence type="ECO:0000256" key="6">
    <source>
        <dbReference type="ARBA" id="ARBA00023203"/>
    </source>
</evidence>
<evidence type="ECO:0000313" key="13">
    <source>
        <dbReference type="Proteomes" id="UP001177023"/>
    </source>
</evidence>
<dbReference type="Pfam" id="PF00241">
    <property type="entry name" value="Cofilin_ADF"/>
    <property type="match status" value="1"/>
</dbReference>
<evidence type="ECO:0008006" key="14">
    <source>
        <dbReference type="Google" id="ProtNLM"/>
    </source>
</evidence>
<evidence type="ECO:0000313" key="12">
    <source>
        <dbReference type="EMBL" id="CAJ0580811.1"/>
    </source>
</evidence>